<proteinExistence type="predicted"/>
<evidence type="ECO:0000259" key="2">
    <source>
        <dbReference type="Pfam" id="PF17111"/>
    </source>
</evidence>
<feature type="region of interest" description="Disordered" evidence="1">
    <location>
        <begin position="294"/>
        <end position="321"/>
    </location>
</feature>
<keyword evidence="5" id="KW-1185">Reference proteome</keyword>
<name>A0A1Y1ZPT4_9PLEO</name>
<evidence type="ECO:0000313" key="5">
    <source>
        <dbReference type="Proteomes" id="UP000193144"/>
    </source>
</evidence>
<dbReference type="Pfam" id="PF17111">
    <property type="entry name" value="PigL_N"/>
    <property type="match status" value="1"/>
</dbReference>
<feature type="domain" description="Azaphilone pigments biosynthesis cluster protein L N-terminal" evidence="2">
    <location>
        <begin position="3"/>
        <end position="84"/>
    </location>
</feature>
<dbReference type="AlphaFoldDB" id="A0A1Y1ZPT4"/>
<dbReference type="Proteomes" id="UP000193144">
    <property type="component" value="Unassembled WGS sequence"/>
</dbReference>
<dbReference type="STRING" id="1231657.A0A1Y1ZPT4"/>
<protein>
    <submittedName>
        <fullName evidence="4">Uncharacterized protein</fullName>
    </submittedName>
</protein>
<evidence type="ECO:0000256" key="1">
    <source>
        <dbReference type="SAM" id="MobiDB-lite"/>
    </source>
</evidence>
<dbReference type="InterPro" id="IPR031348">
    <property type="entry name" value="PigL_N"/>
</dbReference>
<feature type="compositionally biased region" description="Basic and acidic residues" evidence="1">
    <location>
        <begin position="217"/>
        <end position="226"/>
    </location>
</feature>
<comment type="caution">
    <text evidence="4">The sequence shown here is derived from an EMBL/GenBank/DDBJ whole genome shotgun (WGS) entry which is preliminary data.</text>
</comment>
<feature type="compositionally biased region" description="Acidic residues" evidence="1">
    <location>
        <begin position="239"/>
        <end position="248"/>
    </location>
</feature>
<feature type="compositionally biased region" description="Basic and acidic residues" evidence="1">
    <location>
        <begin position="297"/>
        <end position="308"/>
    </location>
</feature>
<accession>A0A1Y1ZPT4</accession>
<evidence type="ECO:0000259" key="3">
    <source>
        <dbReference type="Pfam" id="PF22893"/>
    </source>
</evidence>
<organism evidence="4 5">
    <name type="scientific">Clohesyomyces aquaticus</name>
    <dbReference type="NCBI Taxonomy" id="1231657"/>
    <lineage>
        <taxon>Eukaryota</taxon>
        <taxon>Fungi</taxon>
        <taxon>Dikarya</taxon>
        <taxon>Ascomycota</taxon>
        <taxon>Pezizomycotina</taxon>
        <taxon>Dothideomycetes</taxon>
        <taxon>Pleosporomycetidae</taxon>
        <taxon>Pleosporales</taxon>
        <taxon>Lindgomycetaceae</taxon>
        <taxon>Clohesyomyces</taxon>
    </lineage>
</organism>
<feature type="compositionally biased region" description="Low complexity" evidence="1">
    <location>
        <begin position="227"/>
        <end position="237"/>
    </location>
</feature>
<dbReference type="Pfam" id="PF22893">
    <property type="entry name" value="ULD_2"/>
    <property type="match status" value="1"/>
</dbReference>
<dbReference type="OrthoDB" id="1577640at2759"/>
<feature type="domain" description="Ubiquitin-like" evidence="3">
    <location>
        <begin position="329"/>
        <end position="413"/>
    </location>
</feature>
<reference evidence="4 5" key="1">
    <citation type="submission" date="2016-07" db="EMBL/GenBank/DDBJ databases">
        <title>Pervasive Adenine N6-methylation of Active Genes in Fungi.</title>
        <authorList>
            <consortium name="DOE Joint Genome Institute"/>
            <person name="Mondo S.J."/>
            <person name="Dannebaum R.O."/>
            <person name="Kuo R.C."/>
            <person name="Labutti K."/>
            <person name="Haridas S."/>
            <person name="Kuo A."/>
            <person name="Salamov A."/>
            <person name="Ahrendt S.R."/>
            <person name="Lipzen A."/>
            <person name="Sullivan W."/>
            <person name="Andreopoulos W.B."/>
            <person name="Clum A."/>
            <person name="Lindquist E."/>
            <person name="Daum C."/>
            <person name="Ramamoorthy G.K."/>
            <person name="Gryganskyi A."/>
            <person name="Culley D."/>
            <person name="Magnuson J.K."/>
            <person name="James T.Y."/>
            <person name="O'Malley M.A."/>
            <person name="Stajich J.E."/>
            <person name="Spatafora J.W."/>
            <person name="Visel A."/>
            <person name="Grigoriev I.V."/>
        </authorList>
    </citation>
    <scope>NUCLEOTIDE SEQUENCE [LARGE SCALE GENOMIC DNA]</scope>
    <source>
        <strain evidence="4 5">CBS 115471</strain>
    </source>
</reference>
<dbReference type="InterPro" id="IPR054464">
    <property type="entry name" value="ULD_fung"/>
</dbReference>
<dbReference type="EMBL" id="MCFA01000053">
    <property type="protein sequence ID" value="ORY12214.1"/>
    <property type="molecule type" value="Genomic_DNA"/>
</dbReference>
<feature type="region of interest" description="Disordered" evidence="1">
    <location>
        <begin position="217"/>
        <end position="248"/>
    </location>
</feature>
<sequence>MSDPLSVTASLLTLVGSGFQAAKSLYNLANSIGSAGLEVRTYADEIDALSKLLQRIRSEILSKPKNAPLYAQNLLQDIVDVCKRALDPILGIQKALEPLLERYRDSPRKLKQFGLRVQWVFMSKDKLQFYRGALRAQHRLLDTTLEMMILQSVREQNPQNTYVLQISLENSIDGIRNTLNSAKYLRIDGAIPMGLVDKFIGVTPEMREHLLLPSLEHQPRALDDRSSSAVTTTSVSTEPTDEGDNSIDEEIVEFIDSTVRGEVDTRFDKTGQDLWEDMRVASRKVLRHAEAVLNDMQTRKPDGEDETKPLSSQALGRAQRQGVDHVATGSITFKNADGKAYELPYDEFRNWKDLKKWLYSLYPFPNPGSEIERLRARGFQDNSYDLLGPQDQTIVPEYWGKVVKPGWTVKLRFHRASLNDGSPSFWLSTFVGRGIMTKR</sequence>
<gene>
    <name evidence="4" type="ORF">BCR34DRAFT_600778</name>
</gene>
<evidence type="ECO:0000313" key="4">
    <source>
        <dbReference type="EMBL" id="ORY12214.1"/>
    </source>
</evidence>